<comment type="subcellular location">
    <subcellularLocation>
        <location evidence="1">Membrane</location>
        <topology evidence="1">Multi-pass membrane protein</topology>
    </subcellularLocation>
</comment>
<dbReference type="AlphaFoldDB" id="A0A7R9MBJ4"/>
<feature type="region of interest" description="Disordered" evidence="8">
    <location>
        <begin position="1"/>
        <end position="22"/>
    </location>
</feature>
<feature type="transmembrane region" description="Helical" evidence="9">
    <location>
        <begin position="541"/>
        <end position="562"/>
    </location>
</feature>
<evidence type="ECO:0000256" key="2">
    <source>
        <dbReference type="ARBA" id="ARBA00010593"/>
    </source>
</evidence>
<evidence type="ECO:0000256" key="9">
    <source>
        <dbReference type="SAM" id="Phobius"/>
    </source>
</evidence>
<dbReference type="GO" id="GO:0006884">
    <property type="term" value="P:cell volume homeostasis"/>
    <property type="evidence" value="ECO:0007669"/>
    <property type="project" value="TreeGrafter"/>
</dbReference>
<dbReference type="GO" id="GO:0055075">
    <property type="term" value="P:potassium ion homeostasis"/>
    <property type="evidence" value="ECO:0007669"/>
    <property type="project" value="TreeGrafter"/>
</dbReference>
<gene>
    <name evidence="12" type="ORF">ONB1V03_LOCUS12523</name>
</gene>
<proteinExistence type="inferred from homology"/>
<feature type="transmembrane region" description="Helical" evidence="9">
    <location>
        <begin position="282"/>
        <end position="299"/>
    </location>
</feature>
<dbReference type="FunFam" id="1.20.1740.10:FF:000013">
    <property type="entry name" value="Solute carrier family 12 member"/>
    <property type="match status" value="1"/>
</dbReference>
<dbReference type="Gene3D" id="1.20.1740.10">
    <property type="entry name" value="Amino acid/polyamine transporter I"/>
    <property type="match status" value="1"/>
</dbReference>
<feature type="transmembrane region" description="Helical" evidence="9">
    <location>
        <begin position="574"/>
        <end position="593"/>
    </location>
</feature>
<organism evidence="12">
    <name type="scientific">Oppiella nova</name>
    <dbReference type="NCBI Taxonomy" id="334625"/>
    <lineage>
        <taxon>Eukaryota</taxon>
        <taxon>Metazoa</taxon>
        <taxon>Ecdysozoa</taxon>
        <taxon>Arthropoda</taxon>
        <taxon>Chelicerata</taxon>
        <taxon>Arachnida</taxon>
        <taxon>Acari</taxon>
        <taxon>Acariformes</taxon>
        <taxon>Sarcoptiformes</taxon>
        <taxon>Oribatida</taxon>
        <taxon>Brachypylina</taxon>
        <taxon>Oppioidea</taxon>
        <taxon>Oppiidae</taxon>
        <taxon>Oppiella</taxon>
    </lineage>
</organism>
<keyword evidence="4" id="KW-0813">Transport</keyword>
<evidence type="ECO:0000256" key="5">
    <source>
        <dbReference type="ARBA" id="ARBA00022692"/>
    </source>
</evidence>
<keyword evidence="5 9" id="KW-0812">Transmembrane</keyword>
<dbReference type="OrthoDB" id="2020542at2759"/>
<feature type="transmembrane region" description="Helical" evidence="9">
    <location>
        <begin position="517"/>
        <end position="535"/>
    </location>
</feature>
<evidence type="ECO:0000256" key="4">
    <source>
        <dbReference type="ARBA" id="ARBA00022448"/>
    </source>
</evidence>
<feature type="compositionally biased region" description="Basic and acidic residues" evidence="8">
    <location>
        <begin position="113"/>
        <end position="129"/>
    </location>
</feature>
<dbReference type="PRINTS" id="PR01230">
    <property type="entry name" value="NACLTRNSPORT"/>
</dbReference>
<evidence type="ECO:0000256" key="6">
    <source>
        <dbReference type="ARBA" id="ARBA00022989"/>
    </source>
</evidence>
<dbReference type="Pfam" id="PF00324">
    <property type="entry name" value="AA_permease"/>
    <property type="match status" value="1"/>
</dbReference>
<evidence type="ECO:0000256" key="1">
    <source>
        <dbReference type="ARBA" id="ARBA00004141"/>
    </source>
</evidence>
<dbReference type="GO" id="GO:0055064">
    <property type="term" value="P:chloride ion homeostasis"/>
    <property type="evidence" value="ECO:0007669"/>
    <property type="project" value="TreeGrafter"/>
</dbReference>
<dbReference type="GO" id="GO:0016020">
    <property type="term" value="C:membrane"/>
    <property type="evidence" value="ECO:0007669"/>
    <property type="project" value="UniProtKB-SubCell"/>
</dbReference>
<keyword evidence="6 9" id="KW-1133">Transmembrane helix</keyword>
<evidence type="ECO:0000256" key="8">
    <source>
        <dbReference type="SAM" id="MobiDB-lite"/>
    </source>
</evidence>
<sequence>MAYTANKQQMTGHLNPALLNDSNEDLGSTDDIEYSPTFRRSLVLPSFLKSLTANKTNEISLINKTDGQDVRPHSIRDVFPKIDFYVKEDIKERRPNLEDLHLPLEYRTQQKNRQNDSEGNSPKEADPGGEKLGWIDGVYIRTMMNLFGVMLFLRMGWMAGEAGVILALVQVIVATIVTVVTTTSMIALCTNGDIGGGGIYSMISRSVGHEAGGVIGFMFTFTNAAFVGLNVLGTASSVSDILNVSITYMFASIISQNILYSCGQTFDEGICEHPSGTNDIRILGYIFLIVIAVIPIISLEFEAKTMMFFFVTLIVSLIDYFVGALIPPTESQQAQGFVGWHRYVIVPNLFPRWDGYNFFGVFGVFFPSVTGIFTGASMSADLKDPATAIPKGTFLAIGTTSTVYSIVLIFLGFTIVAYSDDDPSNIGLNNETCTAPNGCHNGLINNYQTMALSGAISHTGILIDPLIYAGIFAATLSSALGCYTAAPRIFQAFCDDHLVPVIGWFGKGYGPARDPRHGYIVVFIIGGIFVGIGDINTAGTWISNFYLGAFFMVNFSLFHVAWVNPISFRPSYTFYNKWCSLIIGIFCIALMYLFDPVSASVVLGLTIIIYLLMLFVDPAKANWGTSTEACCFDCARSITYRLNSQEDHVKHYRPMILVLCGNPKNRQVLVDMANRVTREHGMLFLSHVTEGPLSYKTRERVIDGQKAWIKSEKINAFYKLVESESLADGLRNQIHSTGVGKFAPNCVMIGYKSNWKSCKDTDLCDYYDCIHNVLESHHSLIILRVREGLDFSEYFVSAFDNSFTVQQMENNLSGGGGDIYSISRDVDSQITTDTNTRLPLSHMECHRLSNRFKYKQTAGYIDVWWLSDDGGLSVLIPYILRNDRLWRKCKLRVFSVSDGIEDTIALKDNLCQLLNKFRIPFADVYALSYDDVEISHETIEKFESILEGSITDDITPVIKTSPKELFSFKEQTNKTMKLRELLLKYSSNSTLITLTLPIPRKYKCSATLYMSWLEVLTYDMPPLLLIRGNHDNVLTFYC</sequence>
<evidence type="ECO:0000256" key="7">
    <source>
        <dbReference type="ARBA" id="ARBA00023136"/>
    </source>
</evidence>
<evidence type="ECO:0000313" key="13">
    <source>
        <dbReference type="Proteomes" id="UP000728032"/>
    </source>
</evidence>
<evidence type="ECO:0000256" key="3">
    <source>
        <dbReference type="ARBA" id="ARBA00019359"/>
    </source>
</evidence>
<feature type="transmembrane region" description="Helical" evidence="9">
    <location>
        <begin position="358"/>
        <end position="382"/>
    </location>
</feature>
<feature type="domain" description="SLC12A transporter C-terminal" evidence="11">
    <location>
        <begin position="666"/>
        <end position="802"/>
    </location>
</feature>
<evidence type="ECO:0000259" key="11">
    <source>
        <dbReference type="Pfam" id="PF03522"/>
    </source>
</evidence>
<feature type="transmembrane region" description="Helical" evidence="9">
    <location>
        <begin position="466"/>
        <end position="486"/>
    </location>
</feature>
<dbReference type="InterPro" id="IPR004841">
    <property type="entry name" value="AA-permease/SLC12A_dom"/>
</dbReference>
<feature type="transmembrane region" description="Helical" evidence="9">
    <location>
        <begin position="306"/>
        <end position="326"/>
    </location>
</feature>
<keyword evidence="7 9" id="KW-0472">Membrane</keyword>
<dbReference type="GO" id="GO:0055078">
    <property type="term" value="P:sodium ion homeostasis"/>
    <property type="evidence" value="ECO:0007669"/>
    <property type="project" value="TreeGrafter"/>
</dbReference>
<feature type="transmembrane region" description="Helical" evidence="9">
    <location>
        <begin position="211"/>
        <end position="232"/>
    </location>
</feature>
<comment type="similarity">
    <text evidence="2">Belongs to the SLC12A transporter family.</text>
</comment>
<evidence type="ECO:0000259" key="10">
    <source>
        <dbReference type="Pfam" id="PF00324"/>
    </source>
</evidence>
<keyword evidence="13" id="KW-1185">Reference proteome</keyword>
<dbReference type="PANTHER" id="PTHR11827">
    <property type="entry name" value="SOLUTE CARRIER FAMILY 12, CATION COTRANSPORTERS"/>
    <property type="match status" value="1"/>
</dbReference>
<feature type="transmembrane region" description="Helical" evidence="9">
    <location>
        <begin position="163"/>
        <end position="190"/>
    </location>
</feature>
<dbReference type="EMBL" id="CAJPVJ010010218">
    <property type="protein sequence ID" value="CAG2173069.1"/>
    <property type="molecule type" value="Genomic_DNA"/>
</dbReference>
<feature type="domain" description="Amino acid permease/ SLC12A" evidence="10">
    <location>
        <begin position="138"/>
        <end position="657"/>
    </location>
</feature>
<dbReference type="InterPro" id="IPR002948">
    <property type="entry name" value="SLC12A3"/>
</dbReference>
<dbReference type="PANTHER" id="PTHR11827:SF103">
    <property type="entry name" value="SODIUM CHLORIDE COTRANSPORTER 69, ISOFORM E"/>
    <property type="match status" value="1"/>
</dbReference>
<dbReference type="EMBL" id="OC925043">
    <property type="protein sequence ID" value="CAD7655882.1"/>
    <property type="molecule type" value="Genomic_DNA"/>
</dbReference>
<dbReference type="GO" id="GO:0008511">
    <property type="term" value="F:sodium:potassium:chloride symporter activity"/>
    <property type="evidence" value="ECO:0007669"/>
    <property type="project" value="TreeGrafter"/>
</dbReference>
<dbReference type="InterPro" id="IPR018491">
    <property type="entry name" value="SLC12_C"/>
</dbReference>
<feature type="domain" description="SLC12A transporter C-terminal" evidence="11">
    <location>
        <begin position="843"/>
        <end position="1038"/>
    </location>
</feature>
<dbReference type="Proteomes" id="UP000728032">
    <property type="component" value="Unassembled WGS sequence"/>
</dbReference>
<dbReference type="GO" id="GO:1990573">
    <property type="term" value="P:potassium ion import across plasma membrane"/>
    <property type="evidence" value="ECO:0007669"/>
    <property type="project" value="TreeGrafter"/>
</dbReference>
<protein>
    <recommendedName>
        <fullName evidence="3">Solute carrier family 12 member 9</fullName>
    </recommendedName>
</protein>
<evidence type="ECO:0000313" key="12">
    <source>
        <dbReference type="EMBL" id="CAD7655882.1"/>
    </source>
</evidence>
<feature type="transmembrane region" description="Helical" evidence="9">
    <location>
        <begin position="394"/>
        <end position="418"/>
    </location>
</feature>
<feature type="compositionally biased region" description="Polar residues" evidence="8">
    <location>
        <begin position="1"/>
        <end position="12"/>
    </location>
</feature>
<feature type="region of interest" description="Disordered" evidence="8">
    <location>
        <begin position="101"/>
        <end position="129"/>
    </location>
</feature>
<reference evidence="12" key="1">
    <citation type="submission" date="2020-11" db="EMBL/GenBank/DDBJ databases">
        <authorList>
            <person name="Tran Van P."/>
        </authorList>
    </citation>
    <scope>NUCLEOTIDE SEQUENCE</scope>
</reference>
<dbReference type="InterPro" id="IPR004842">
    <property type="entry name" value="SLC12A_fam"/>
</dbReference>
<accession>A0A7R9MBJ4</accession>
<name>A0A7R9MBJ4_9ACAR</name>
<dbReference type="Pfam" id="PF03522">
    <property type="entry name" value="SLC12"/>
    <property type="match status" value="2"/>
</dbReference>